<protein>
    <recommendedName>
        <fullName evidence="4">Small CPxCG-related zinc finger protein</fullName>
    </recommendedName>
</protein>
<keyword evidence="3" id="KW-1185">Reference proteome</keyword>
<evidence type="ECO:0000256" key="1">
    <source>
        <dbReference type="SAM" id="MobiDB-lite"/>
    </source>
</evidence>
<dbReference type="RefSeq" id="WP_254269932.1">
    <property type="nucleotide sequence ID" value="NZ_CP100400.1"/>
</dbReference>
<feature type="region of interest" description="Disordered" evidence="1">
    <location>
        <begin position="1"/>
        <end position="24"/>
    </location>
</feature>
<dbReference type="Proteomes" id="UP001595945">
    <property type="component" value="Unassembled WGS sequence"/>
</dbReference>
<dbReference type="GeneID" id="73044999"/>
<name>A0ABD5Q0L0_9EURY</name>
<reference evidence="2 3" key="1">
    <citation type="journal article" date="2019" name="Int. J. Syst. Evol. Microbiol.">
        <title>The Global Catalogue of Microorganisms (GCM) 10K type strain sequencing project: providing services to taxonomists for standard genome sequencing and annotation.</title>
        <authorList>
            <consortium name="The Broad Institute Genomics Platform"/>
            <consortium name="The Broad Institute Genome Sequencing Center for Infectious Disease"/>
            <person name="Wu L."/>
            <person name="Ma J."/>
        </authorList>
    </citation>
    <scope>NUCLEOTIDE SEQUENCE [LARGE SCALE GENOMIC DNA]</scope>
    <source>
        <strain evidence="2 3">XZYJ18</strain>
    </source>
</reference>
<feature type="compositionally biased region" description="Low complexity" evidence="1">
    <location>
        <begin position="8"/>
        <end position="20"/>
    </location>
</feature>
<gene>
    <name evidence="2" type="ORF">ACFO9K_08580</name>
</gene>
<evidence type="ECO:0000313" key="3">
    <source>
        <dbReference type="Proteomes" id="UP001595945"/>
    </source>
</evidence>
<sequence length="82" mass="8756">MARENVIEEPTPTSSSDTESNVADLTCPECGSELERIDRSNPACTDCQTVFSVSVHDEFALVERAGWAVALSLGGPETDRGP</sequence>
<organism evidence="2 3">
    <name type="scientific">Halorussus aquaticus</name>
    <dbReference type="NCBI Taxonomy" id="2953748"/>
    <lineage>
        <taxon>Archaea</taxon>
        <taxon>Methanobacteriati</taxon>
        <taxon>Methanobacteriota</taxon>
        <taxon>Stenosarchaea group</taxon>
        <taxon>Halobacteria</taxon>
        <taxon>Halobacteriales</taxon>
        <taxon>Haladaptataceae</taxon>
        <taxon>Halorussus</taxon>
    </lineage>
</organism>
<evidence type="ECO:0000313" key="2">
    <source>
        <dbReference type="EMBL" id="MFC4824317.1"/>
    </source>
</evidence>
<evidence type="ECO:0008006" key="4">
    <source>
        <dbReference type="Google" id="ProtNLM"/>
    </source>
</evidence>
<comment type="caution">
    <text evidence="2">The sequence shown here is derived from an EMBL/GenBank/DDBJ whole genome shotgun (WGS) entry which is preliminary data.</text>
</comment>
<accession>A0ABD5Q0L0</accession>
<dbReference type="AlphaFoldDB" id="A0ABD5Q0L0"/>
<proteinExistence type="predicted"/>
<dbReference type="EMBL" id="JBHSHT010000001">
    <property type="protein sequence ID" value="MFC4824317.1"/>
    <property type="molecule type" value="Genomic_DNA"/>
</dbReference>